<accession>A0A8D5JR26</accession>
<dbReference type="GO" id="GO:0019171">
    <property type="term" value="F:(3R)-hydroxyacyl-[acyl-carrier-protein] dehydratase activity"/>
    <property type="evidence" value="ECO:0007669"/>
    <property type="project" value="UniProtKB-EC"/>
</dbReference>
<evidence type="ECO:0000256" key="1">
    <source>
        <dbReference type="ARBA" id="ARBA00004496"/>
    </source>
</evidence>
<dbReference type="PANTHER" id="PTHR30272">
    <property type="entry name" value="3-HYDROXYACYL-[ACYL-CARRIER-PROTEIN] DEHYDRATASE"/>
    <property type="match status" value="1"/>
</dbReference>
<dbReference type="EMBL" id="AP024110">
    <property type="protein sequence ID" value="BCM25046.1"/>
    <property type="molecule type" value="Genomic_DNA"/>
</dbReference>
<dbReference type="GO" id="GO:0006633">
    <property type="term" value="P:fatty acid biosynthetic process"/>
    <property type="evidence" value="ECO:0007669"/>
    <property type="project" value="UniProtKB-UniRule"/>
</dbReference>
<keyword evidence="4 9" id="KW-0444">Lipid biosynthesis</keyword>
<sequence>MSDKAVTSMDIHEILNHLPHRYPFMLVDRVISLELGKEIVAIKNVSMNEPFFPGHFPYHPVMPGVLIVEALAQAAAILSFKTMDTKPSDDSVYYFAGIDNARFKKPVSPGDQLVLKVSIDRVLRGIWKYKGQALVDDVVVAEAEMMCILKAIE</sequence>
<dbReference type="KEGG" id="mpau:ZMTM_13050"/>
<keyword evidence="11" id="KW-1185">Reference proteome</keyword>
<dbReference type="AlphaFoldDB" id="A0A8D5JR26"/>
<keyword evidence="6 9" id="KW-0443">Lipid metabolism</keyword>
<comment type="catalytic activity">
    <reaction evidence="9">
        <text>a (3R)-hydroxyacyl-[ACP] = a (2E)-enoyl-[ACP] + H2O</text>
        <dbReference type="Rhea" id="RHEA:13097"/>
        <dbReference type="Rhea" id="RHEA-COMP:9925"/>
        <dbReference type="Rhea" id="RHEA-COMP:9945"/>
        <dbReference type="ChEBI" id="CHEBI:15377"/>
        <dbReference type="ChEBI" id="CHEBI:78784"/>
        <dbReference type="ChEBI" id="CHEBI:78827"/>
        <dbReference type="EC" id="4.2.1.59"/>
    </reaction>
</comment>
<evidence type="ECO:0000313" key="10">
    <source>
        <dbReference type="EMBL" id="BCM25046.1"/>
    </source>
</evidence>
<comment type="subcellular location">
    <subcellularLocation>
        <location evidence="1 9">Cytoplasm</location>
    </subcellularLocation>
</comment>
<dbReference type="PANTHER" id="PTHR30272:SF1">
    <property type="entry name" value="3-HYDROXYACYL-[ACYL-CARRIER-PROTEIN] DEHYDRATASE"/>
    <property type="match status" value="1"/>
</dbReference>
<dbReference type="NCBIfam" id="NF000582">
    <property type="entry name" value="PRK00006.1"/>
    <property type="match status" value="1"/>
</dbReference>
<keyword evidence="5 9" id="KW-0441">Lipid A biosynthesis</keyword>
<evidence type="ECO:0000256" key="9">
    <source>
        <dbReference type="HAMAP-Rule" id="MF_00406"/>
    </source>
</evidence>
<dbReference type="GO" id="GO:0009245">
    <property type="term" value="P:lipid A biosynthetic process"/>
    <property type="evidence" value="ECO:0007669"/>
    <property type="project" value="UniProtKB-UniRule"/>
</dbReference>
<protein>
    <recommendedName>
        <fullName evidence="9">3-hydroxyacyl-[acyl-carrier-protein] dehydratase FabZ</fullName>
        <ecNumber evidence="9">4.2.1.59</ecNumber>
    </recommendedName>
    <alternativeName>
        <fullName evidence="9">(3R)-hydroxymyristoyl-[acyl-carrier-protein] dehydratase</fullName>
        <shortName evidence="9">(3R)-hydroxymyristoyl-ACP dehydrase</shortName>
    </alternativeName>
    <alternativeName>
        <fullName evidence="9">Beta-hydroxyacyl-ACP dehydratase</fullName>
    </alternativeName>
</protein>
<dbReference type="Pfam" id="PF07977">
    <property type="entry name" value="FabA"/>
    <property type="match status" value="1"/>
</dbReference>
<dbReference type="HAMAP" id="MF_00406">
    <property type="entry name" value="FabZ"/>
    <property type="match status" value="1"/>
</dbReference>
<dbReference type="RefSeq" id="WP_221763175.1">
    <property type="nucleotide sequence ID" value="NZ_AP024110.1"/>
</dbReference>
<feature type="active site" evidence="9">
    <location>
        <position position="55"/>
    </location>
</feature>
<comment type="similarity">
    <text evidence="2 9">Belongs to the thioester dehydratase family. FabZ subfamily.</text>
</comment>
<evidence type="ECO:0000256" key="6">
    <source>
        <dbReference type="ARBA" id="ARBA00023098"/>
    </source>
</evidence>
<proteinExistence type="inferred from homology"/>
<dbReference type="InterPro" id="IPR010084">
    <property type="entry name" value="FabZ"/>
</dbReference>
<evidence type="ECO:0000256" key="4">
    <source>
        <dbReference type="ARBA" id="ARBA00022516"/>
    </source>
</evidence>
<evidence type="ECO:0000256" key="8">
    <source>
        <dbReference type="ARBA" id="ARBA00025049"/>
    </source>
</evidence>
<keyword evidence="7 9" id="KW-0456">Lyase</keyword>
<dbReference type="NCBIfam" id="TIGR01750">
    <property type="entry name" value="fabZ"/>
    <property type="match status" value="1"/>
</dbReference>
<comment type="function">
    <text evidence="8 9">Involved in unsaturated fatty acids biosynthesis. Catalyzes the dehydration of short chain beta-hydroxyacyl-ACPs and long chain saturated and unsaturated beta-hydroxyacyl-ACPs.</text>
</comment>
<evidence type="ECO:0000313" key="11">
    <source>
        <dbReference type="Proteomes" id="UP000826722"/>
    </source>
</evidence>
<evidence type="ECO:0000256" key="3">
    <source>
        <dbReference type="ARBA" id="ARBA00022490"/>
    </source>
</evidence>
<name>A0A8D5JR26_9PROT</name>
<reference evidence="10" key="1">
    <citation type="journal article" date="2021" name="Arch. Microbiol.">
        <title>Methyloradius palustris gen. nov., sp. nov., a methanol-oxidizing bacterium isolated from snow.</title>
        <authorList>
            <person name="Miyadera T."/>
            <person name="Kojima H."/>
            <person name="Fukui M."/>
        </authorList>
    </citation>
    <scope>NUCLEOTIDE SEQUENCE</scope>
    <source>
        <strain evidence="10">Zm11</strain>
    </source>
</reference>
<keyword evidence="3 9" id="KW-0963">Cytoplasm</keyword>
<dbReference type="CDD" id="cd01288">
    <property type="entry name" value="FabZ"/>
    <property type="match status" value="1"/>
</dbReference>
<dbReference type="GO" id="GO:0005737">
    <property type="term" value="C:cytoplasm"/>
    <property type="evidence" value="ECO:0007669"/>
    <property type="project" value="UniProtKB-SubCell"/>
</dbReference>
<dbReference type="GO" id="GO:0016020">
    <property type="term" value="C:membrane"/>
    <property type="evidence" value="ECO:0007669"/>
    <property type="project" value="GOC"/>
</dbReference>
<dbReference type="InterPro" id="IPR029069">
    <property type="entry name" value="HotDog_dom_sf"/>
</dbReference>
<dbReference type="InterPro" id="IPR013114">
    <property type="entry name" value="FabA_FabZ"/>
</dbReference>
<evidence type="ECO:0000256" key="5">
    <source>
        <dbReference type="ARBA" id="ARBA00022556"/>
    </source>
</evidence>
<gene>
    <name evidence="9 10" type="primary">fabZ</name>
    <name evidence="10" type="ORF">ZMTM_13050</name>
</gene>
<dbReference type="SUPFAM" id="SSF54637">
    <property type="entry name" value="Thioesterase/thiol ester dehydrase-isomerase"/>
    <property type="match status" value="1"/>
</dbReference>
<evidence type="ECO:0000256" key="2">
    <source>
        <dbReference type="ARBA" id="ARBA00009174"/>
    </source>
</evidence>
<dbReference type="Proteomes" id="UP000826722">
    <property type="component" value="Chromosome"/>
</dbReference>
<organism evidence="10 11">
    <name type="scientific">Methyloradius palustris</name>
    <dbReference type="NCBI Taxonomy" id="2778876"/>
    <lineage>
        <taxon>Bacteria</taxon>
        <taxon>Pseudomonadati</taxon>
        <taxon>Pseudomonadota</taxon>
        <taxon>Betaproteobacteria</taxon>
        <taxon>Nitrosomonadales</taxon>
        <taxon>Methylophilaceae</taxon>
        <taxon>Methyloradius</taxon>
    </lineage>
</organism>
<evidence type="ECO:0000256" key="7">
    <source>
        <dbReference type="ARBA" id="ARBA00023239"/>
    </source>
</evidence>
<dbReference type="FunFam" id="3.10.129.10:FF:000001">
    <property type="entry name" value="3-hydroxyacyl-[acyl-carrier-protein] dehydratase FabZ"/>
    <property type="match status" value="1"/>
</dbReference>
<dbReference type="Gene3D" id="3.10.129.10">
    <property type="entry name" value="Hotdog Thioesterase"/>
    <property type="match status" value="1"/>
</dbReference>
<dbReference type="EC" id="4.2.1.59" evidence="9"/>